<comment type="cofactor">
    <cofactor evidence="3">
        <name>Mg(2+)</name>
        <dbReference type="ChEBI" id="CHEBI:18420"/>
    </cofactor>
</comment>
<comment type="similarity">
    <text evidence="4">Belongs to the isocitrate and isopropylmalate dehydrogenases family.</text>
</comment>
<dbReference type="Pfam" id="PF03357">
    <property type="entry name" value="Snf7"/>
    <property type="match status" value="1"/>
</dbReference>
<evidence type="ECO:0000313" key="18">
    <source>
        <dbReference type="Proteomes" id="UP000636479"/>
    </source>
</evidence>
<evidence type="ECO:0000256" key="14">
    <source>
        <dbReference type="ARBA" id="ARBA00072026"/>
    </source>
</evidence>
<protein>
    <recommendedName>
        <fullName evidence="14">Isocitrate dehydrogenase [NAD] subunit 2, mitochondrial</fullName>
        <ecNumber evidence="6">1.1.1.41</ecNumber>
    </recommendedName>
    <alternativeName>
        <fullName evidence="13">Isocitric dehydrogenase</fullName>
    </alternativeName>
    <alternativeName>
        <fullName evidence="12">NAD(+)-specific ICDH</fullName>
    </alternativeName>
</protein>
<comment type="catalytic activity">
    <reaction evidence="1">
        <text>D-threo-isocitrate + NAD(+) = 2-oxoglutarate + CO2 + NADH</text>
        <dbReference type="Rhea" id="RHEA:23632"/>
        <dbReference type="ChEBI" id="CHEBI:15562"/>
        <dbReference type="ChEBI" id="CHEBI:16526"/>
        <dbReference type="ChEBI" id="CHEBI:16810"/>
        <dbReference type="ChEBI" id="CHEBI:57540"/>
        <dbReference type="ChEBI" id="CHEBI:57945"/>
        <dbReference type="EC" id="1.1.1.41"/>
    </reaction>
</comment>
<keyword evidence="11" id="KW-0520">NAD</keyword>
<name>A0A8H6SME9_9AGAR</name>
<evidence type="ECO:0000256" key="4">
    <source>
        <dbReference type="ARBA" id="ARBA00007769"/>
    </source>
</evidence>
<evidence type="ECO:0000256" key="2">
    <source>
        <dbReference type="ARBA" id="ARBA00001936"/>
    </source>
</evidence>
<comment type="caution">
    <text evidence="17">The sequence shown here is derived from an EMBL/GenBank/DDBJ whole genome shotgun (WGS) entry which is preliminary data.</text>
</comment>
<feature type="domain" description="Isopropylmalate dehydrogenase-like" evidence="16">
    <location>
        <begin position="265"/>
        <end position="590"/>
    </location>
</feature>
<comment type="cofactor">
    <cofactor evidence="2">
        <name>Mn(2+)</name>
        <dbReference type="ChEBI" id="CHEBI:29035"/>
    </cofactor>
</comment>
<dbReference type="OrthoDB" id="10261637at2759"/>
<dbReference type="InterPro" id="IPR019818">
    <property type="entry name" value="IsoCit/isopropylmalate_DH_CS"/>
</dbReference>
<dbReference type="NCBIfam" id="TIGR00175">
    <property type="entry name" value="mito_nad_idh"/>
    <property type="match status" value="1"/>
</dbReference>
<dbReference type="SMART" id="SM01329">
    <property type="entry name" value="Iso_dh"/>
    <property type="match status" value="1"/>
</dbReference>
<dbReference type="Pfam" id="PF00180">
    <property type="entry name" value="Iso_dh"/>
    <property type="match status" value="1"/>
</dbReference>
<dbReference type="RefSeq" id="XP_037219718.1">
    <property type="nucleotide sequence ID" value="XM_037364074.1"/>
</dbReference>
<evidence type="ECO:0000313" key="17">
    <source>
        <dbReference type="EMBL" id="KAF7301718.1"/>
    </source>
</evidence>
<evidence type="ECO:0000256" key="7">
    <source>
        <dbReference type="ARBA" id="ARBA00022723"/>
    </source>
</evidence>
<dbReference type="FunFam" id="3.40.718.10:FF:000003">
    <property type="entry name" value="Isocitrate dehydrogenase [NAD] subunit, mitochondrial"/>
    <property type="match status" value="1"/>
</dbReference>
<organism evidence="17 18">
    <name type="scientific">Mycena indigotica</name>
    <dbReference type="NCBI Taxonomy" id="2126181"/>
    <lineage>
        <taxon>Eukaryota</taxon>
        <taxon>Fungi</taxon>
        <taxon>Dikarya</taxon>
        <taxon>Basidiomycota</taxon>
        <taxon>Agaricomycotina</taxon>
        <taxon>Agaricomycetes</taxon>
        <taxon>Agaricomycetidae</taxon>
        <taxon>Agaricales</taxon>
        <taxon>Marasmiineae</taxon>
        <taxon>Mycenaceae</taxon>
        <taxon>Mycena</taxon>
    </lineage>
</organism>
<evidence type="ECO:0000256" key="8">
    <source>
        <dbReference type="ARBA" id="ARBA00022842"/>
    </source>
</evidence>
<comment type="subunit">
    <text evidence="5">Octamer of two non-identical subunits IDH1 and IDH2.</text>
</comment>
<keyword evidence="18" id="KW-1185">Reference proteome</keyword>
<dbReference type="PROSITE" id="PS00470">
    <property type="entry name" value="IDH_IMDH"/>
    <property type="match status" value="1"/>
</dbReference>
<dbReference type="SUPFAM" id="SSF53659">
    <property type="entry name" value="Isocitrate/Isopropylmalate dehydrogenase-like"/>
    <property type="match status" value="1"/>
</dbReference>
<gene>
    <name evidence="17" type="ORF">MIND_00737400</name>
</gene>
<evidence type="ECO:0000256" key="1">
    <source>
        <dbReference type="ARBA" id="ARBA00000837"/>
    </source>
</evidence>
<dbReference type="GO" id="GO:0007034">
    <property type="term" value="P:vacuolar transport"/>
    <property type="evidence" value="ECO:0007669"/>
    <property type="project" value="InterPro"/>
</dbReference>
<dbReference type="GO" id="GO:0004449">
    <property type="term" value="F:isocitrate dehydrogenase (NAD+) activity"/>
    <property type="evidence" value="ECO:0007669"/>
    <property type="project" value="UniProtKB-EC"/>
</dbReference>
<dbReference type="Gene3D" id="6.10.140.1230">
    <property type="match status" value="1"/>
</dbReference>
<accession>A0A8H6SME9</accession>
<keyword evidence="10" id="KW-0560">Oxidoreductase</keyword>
<evidence type="ECO:0000256" key="10">
    <source>
        <dbReference type="ARBA" id="ARBA00023002"/>
    </source>
</evidence>
<reference evidence="17" key="1">
    <citation type="submission" date="2020-05" db="EMBL/GenBank/DDBJ databases">
        <title>Mycena genomes resolve the evolution of fungal bioluminescence.</title>
        <authorList>
            <person name="Tsai I.J."/>
        </authorList>
    </citation>
    <scope>NUCLEOTIDE SEQUENCE</scope>
    <source>
        <strain evidence="17">171206Taipei</strain>
    </source>
</reference>
<evidence type="ECO:0000256" key="3">
    <source>
        <dbReference type="ARBA" id="ARBA00001946"/>
    </source>
</evidence>
<dbReference type="GO" id="GO:0000287">
    <property type="term" value="F:magnesium ion binding"/>
    <property type="evidence" value="ECO:0007669"/>
    <property type="project" value="InterPro"/>
</dbReference>
<keyword evidence="7" id="KW-0479">Metal-binding</keyword>
<evidence type="ECO:0000256" key="15">
    <source>
        <dbReference type="SAM" id="MobiDB-lite"/>
    </source>
</evidence>
<dbReference type="InterPro" id="IPR024084">
    <property type="entry name" value="IsoPropMal-DH-like_dom"/>
</dbReference>
<dbReference type="Proteomes" id="UP000636479">
    <property type="component" value="Unassembled WGS sequence"/>
</dbReference>
<dbReference type="PANTHER" id="PTHR11835:SF34">
    <property type="entry name" value="ISOCITRATE DEHYDROGENASE [NAD] SUBUNIT ALPHA, MITOCHONDRIAL"/>
    <property type="match status" value="1"/>
</dbReference>
<evidence type="ECO:0000256" key="11">
    <source>
        <dbReference type="ARBA" id="ARBA00023027"/>
    </source>
</evidence>
<feature type="compositionally biased region" description="Polar residues" evidence="15">
    <location>
        <begin position="619"/>
        <end position="628"/>
    </location>
</feature>
<dbReference type="GeneID" id="59346590"/>
<dbReference type="GO" id="GO:0006099">
    <property type="term" value="P:tricarboxylic acid cycle"/>
    <property type="evidence" value="ECO:0007669"/>
    <property type="project" value="InterPro"/>
</dbReference>
<evidence type="ECO:0000256" key="5">
    <source>
        <dbReference type="ARBA" id="ARBA00011567"/>
    </source>
</evidence>
<dbReference type="AlphaFoldDB" id="A0A8H6SME9"/>
<evidence type="ECO:0000256" key="6">
    <source>
        <dbReference type="ARBA" id="ARBA00013012"/>
    </source>
</evidence>
<dbReference type="GO" id="GO:0051287">
    <property type="term" value="F:NAD binding"/>
    <property type="evidence" value="ECO:0007669"/>
    <property type="project" value="InterPro"/>
</dbReference>
<evidence type="ECO:0000256" key="13">
    <source>
        <dbReference type="ARBA" id="ARBA00030683"/>
    </source>
</evidence>
<dbReference type="InterPro" id="IPR004434">
    <property type="entry name" value="Isocitrate_DH_NAD"/>
</dbReference>
<proteinExistence type="inferred from homology"/>
<dbReference type="InterPro" id="IPR005024">
    <property type="entry name" value="Snf7_fam"/>
</dbReference>
<dbReference type="EMBL" id="JACAZF010000006">
    <property type="protein sequence ID" value="KAF7301718.1"/>
    <property type="molecule type" value="Genomic_DNA"/>
</dbReference>
<dbReference type="EC" id="1.1.1.41" evidence="6"/>
<sequence>MQSINRFLYGPTPEEKVRQWQGKLRTEARHLDREMRELDKVTKQARQQVKQHATRGDVKSARILAREVVRSEKQKDKLSVSKARLNSIGTQLAQQMAMVKVTGALQKSTEIMKLSNSLIKLPQISQTMREMSMEMTKAGIIGEMVDDTLELEDDDELLEEADEEVDKVLAELTDGKLGLAGSVGALPSLQDKLEEEETERNMESYRQQLNGFGYIHVDQLFSLLSIMLSRPLASIARAPSAFRKYASAASTAAFAGQKDSNGKYTVTLIPGDGIGPEISESIKNIYVAADVPIQWEEVSVTPILKGGKTVIPDAAISSVKKNTVALKGPLATPIGKGHVSLNLTLRRTFNLFANVRPCVSIKGFKTPYDDVNTVLIRENTEGEYSGIEHEIVDGVVQSIKLITWEASERVARYAFNYAETSGRQRVTAVHKANIMKMSDGMFLSACREVSKEFPNVAYDEDLLDRVCLQIVQNPKPYSDRVMVMPNLYGDILSDMCAGLIGGLGLTPSGNIGRDASIFEAVHGSAPDIAGKGLANPTALLLSSLMMLRHMNLFEHADKIEKAALSTIAEGKTITGDLGGKASTKEVNYTYQLHYRTCDITSDSHTDKPSLAFLPPRRPTGQSPSSRNHLTPKYKT</sequence>
<evidence type="ECO:0000256" key="9">
    <source>
        <dbReference type="ARBA" id="ARBA00022946"/>
    </source>
</evidence>
<feature type="region of interest" description="Disordered" evidence="15">
    <location>
        <begin position="602"/>
        <end position="635"/>
    </location>
</feature>
<keyword evidence="8" id="KW-0460">Magnesium</keyword>
<keyword evidence="9" id="KW-0809">Transit peptide</keyword>
<dbReference type="Gene3D" id="3.40.718.10">
    <property type="entry name" value="Isopropylmalate Dehydrogenase"/>
    <property type="match status" value="1"/>
</dbReference>
<dbReference type="GO" id="GO:0006102">
    <property type="term" value="P:isocitrate metabolic process"/>
    <property type="evidence" value="ECO:0007669"/>
    <property type="project" value="TreeGrafter"/>
</dbReference>
<dbReference type="GO" id="GO:0005739">
    <property type="term" value="C:mitochondrion"/>
    <property type="evidence" value="ECO:0007669"/>
    <property type="project" value="TreeGrafter"/>
</dbReference>
<dbReference type="PANTHER" id="PTHR11835">
    <property type="entry name" value="DECARBOXYLATING DEHYDROGENASES-ISOCITRATE, ISOPROPYLMALATE, TARTRATE"/>
    <property type="match status" value="1"/>
</dbReference>
<evidence type="ECO:0000259" key="16">
    <source>
        <dbReference type="SMART" id="SM01329"/>
    </source>
</evidence>
<evidence type="ECO:0000256" key="12">
    <source>
        <dbReference type="ARBA" id="ARBA00030631"/>
    </source>
</evidence>